<dbReference type="PANTHER" id="PTHR43784:SF2">
    <property type="entry name" value="GDSL-LIKE LIPASE_ACYLHYDROLASE, PUTATIVE (AFU_ORTHOLOGUE AFUA_2G00820)-RELATED"/>
    <property type="match status" value="1"/>
</dbReference>
<comment type="caution">
    <text evidence="2">The sequence shown here is derived from an EMBL/GenBank/DDBJ whole genome shotgun (WGS) entry which is preliminary data.</text>
</comment>
<dbReference type="InterPro" id="IPR053140">
    <property type="entry name" value="GDSL_Rv0518-like"/>
</dbReference>
<reference evidence="2 3" key="1">
    <citation type="submission" date="2019-04" db="EMBL/GenBank/DDBJ databases">
        <authorList>
            <person name="Li J."/>
        </authorList>
    </citation>
    <scope>NUCLEOTIDE SEQUENCE [LARGE SCALE GENOMIC DNA]</scope>
    <source>
        <strain evidence="2 3">CCTCC AB2016182</strain>
    </source>
</reference>
<dbReference type="RefSeq" id="WP_136858320.1">
    <property type="nucleotide sequence ID" value="NZ_SUNH01000054.1"/>
</dbReference>
<dbReference type="OrthoDB" id="7865318at2"/>
<dbReference type="InterPro" id="IPR036514">
    <property type="entry name" value="SGNH_hydro_sf"/>
</dbReference>
<dbReference type="Proteomes" id="UP000306223">
    <property type="component" value="Unassembled WGS sequence"/>
</dbReference>
<protein>
    <recommendedName>
        <fullName evidence="1">SGNH hydrolase-type esterase domain-containing protein</fullName>
    </recommendedName>
</protein>
<dbReference type="InterPro" id="IPR013830">
    <property type="entry name" value="SGNH_hydro"/>
</dbReference>
<dbReference type="AlphaFoldDB" id="A0A4U0QA34"/>
<dbReference type="Pfam" id="PF13472">
    <property type="entry name" value="Lipase_GDSL_2"/>
    <property type="match status" value="1"/>
</dbReference>
<dbReference type="Gene3D" id="3.40.50.1110">
    <property type="entry name" value="SGNH hydrolase"/>
    <property type="match status" value="1"/>
</dbReference>
<dbReference type="GO" id="GO:0016788">
    <property type="term" value="F:hydrolase activity, acting on ester bonds"/>
    <property type="evidence" value="ECO:0007669"/>
    <property type="project" value="UniProtKB-ARBA"/>
</dbReference>
<sequence length="503" mass="51601">MLGLGLGIASARNTAVPGAKPVTQPPPGAVDDILTALPGGTVLWPDPRYWFQDSAGTLPVTAEGQRIRCWVAQDGTRWVQTGADSAALVAGRFPNGEWGVLCGGAQWLVSQAALDLSGQTQAPLFIGARKTSDATNGVLIEQGPNATTAPGFNIFAPAGAIKYRQWLRVGSSNTSISFDSDLYAAPHSGALMGLFATGAQQVARVNGTQQATAAPVGMLARDVIHLGARAGANSFFSGLIGPVVLRGGPLPDSAAIATIEAIITERIAAADPVPTVTSLGYVLDGDSLTKGYGATPSYPTQLGTITGLPFTNLGVSGRTLAAMDSTFASRGIAAQFNATGRNTLVILGGINDIMNLAGITAAALQASMTSYLGKARAAGFKVLVGLLPPVAGFTAARETLRSGFNDWIRANAATLADGVVDLPAMADLGDPANLYFYLDGLHPTKRGHARIAEAVRRATGAALVSDTTPMAFIFATVAGAEARSYTISPNTNWAAATLAIRGA</sequence>
<organism evidence="2 3">
    <name type="scientific">Paracoccus hibiscisoli</name>
    <dbReference type="NCBI Taxonomy" id="2023261"/>
    <lineage>
        <taxon>Bacteria</taxon>
        <taxon>Pseudomonadati</taxon>
        <taxon>Pseudomonadota</taxon>
        <taxon>Alphaproteobacteria</taxon>
        <taxon>Rhodobacterales</taxon>
        <taxon>Paracoccaceae</taxon>
        <taxon>Paracoccus</taxon>
    </lineage>
</organism>
<dbReference type="EMBL" id="SUNH01000054">
    <property type="protein sequence ID" value="TJZ78167.1"/>
    <property type="molecule type" value="Genomic_DNA"/>
</dbReference>
<accession>A0A4U0QA34</accession>
<evidence type="ECO:0000313" key="2">
    <source>
        <dbReference type="EMBL" id="TJZ78167.1"/>
    </source>
</evidence>
<dbReference type="SUPFAM" id="SSF52266">
    <property type="entry name" value="SGNH hydrolase"/>
    <property type="match status" value="1"/>
</dbReference>
<evidence type="ECO:0000259" key="1">
    <source>
        <dbReference type="Pfam" id="PF13472"/>
    </source>
</evidence>
<gene>
    <name evidence="2" type="ORF">FA740_18710</name>
</gene>
<proteinExistence type="predicted"/>
<feature type="domain" description="SGNH hydrolase-type esterase" evidence="1">
    <location>
        <begin position="285"/>
        <end position="450"/>
    </location>
</feature>
<keyword evidence="3" id="KW-1185">Reference proteome</keyword>
<evidence type="ECO:0000313" key="3">
    <source>
        <dbReference type="Proteomes" id="UP000306223"/>
    </source>
</evidence>
<dbReference type="PANTHER" id="PTHR43784">
    <property type="entry name" value="GDSL-LIKE LIPASE/ACYLHYDROLASE, PUTATIVE (AFU_ORTHOLOGUE AFUA_2G00820)-RELATED"/>
    <property type="match status" value="1"/>
</dbReference>
<name>A0A4U0QA34_9RHOB</name>